<protein>
    <submittedName>
        <fullName evidence="2">SDR family oxidoreductase</fullName>
    </submittedName>
</protein>
<dbReference type="PRINTS" id="PR00081">
    <property type="entry name" value="GDHRDH"/>
</dbReference>
<dbReference type="InterPro" id="IPR036291">
    <property type="entry name" value="NAD(P)-bd_dom_sf"/>
</dbReference>
<organism evidence="2 3">
    <name type="scientific">Paenibacillus baimaensis</name>
    <dbReference type="NCBI Taxonomy" id="2982185"/>
    <lineage>
        <taxon>Bacteria</taxon>
        <taxon>Bacillati</taxon>
        <taxon>Bacillota</taxon>
        <taxon>Bacilli</taxon>
        <taxon>Bacillales</taxon>
        <taxon>Paenibacillaceae</taxon>
        <taxon>Paenibacillus</taxon>
    </lineage>
</organism>
<sequence length="249" mass="26522">MNLQGKVAIVTGGARGIGRAASILLASRGAKVVVNYLSNMDAAEEVVSHIRVNNGEAIALQADVREPDQVLKLVAAAKKSLGRIDILVCNANMSFQAKPFAEMSWEAFSQKLNDELKAAFQMTKAVIPFMIEKQFGRIIYISSTLGKDPSPHMIAHGTAKGALDTFSTYIAQEFGPQGIHANVVAPGLVQTDATAYLSEQEKMMISNFTPLGRVAEPEDIAGVIAFLASDDARFMTGTYTPVAGGLSMG</sequence>
<dbReference type="EMBL" id="JAOQIO010000121">
    <property type="protein sequence ID" value="MCU6797535.1"/>
    <property type="molecule type" value="Genomic_DNA"/>
</dbReference>
<dbReference type="Pfam" id="PF13561">
    <property type="entry name" value="adh_short_C2"/>
    <property type="match status" value="1"/>
</dbReference>
<comment type="similarity">
    <text evidence="1">Belongs to the short-chain dehydrogenases/reductases (SDR) family.</text>
</comment>
<dbReference type="Proteomes" id="UP001652445">
    <property type="component" value="Unassembled WGS sequence"/>
</dbReference>
<dbReference type="RefSeq" id="WP_262688305.1">
    <property type="nucleotide sequence ID" value="NZ_JAOQIO010000121.1"/>
</dbReference>
<keyword evidence="3" id="KW-1185">Reference proteome</keyword>
<name>A0ABT2USD5_9BACL</name>
<gene>
    <name evidence="2" type="ORF">OB236_35960</name>
</gene>
<dbReference type="InterPro" id="IPR002347">
    <property type="entry name" value="SDR_fam"/>
</dbReference>
<dbReference type="Gene3D" id="3.40.50.720">
    <property type="entry name" value="NAD(P)-binding Rossmann-like Domain"/>
    <property type="match status" value="1"/>
</dbReference>
<proteinExistence type="inferred from homology"/>
<dbReference type="InterPro" id="IPR050259">
    <property type="entry name" value="SDR"/>
</dbReference>
<reference evidence="2 3" key="1">
    <citation type="submission" date="2022-09" db="EMBL/GenBank/DDBJ databases">
        <authorList>
            <person name="Han X.L."/>
            <person name="Wang Q."/>
            <person name="Lu T."/>
        </authorList>
    </citation>
    <scope>NUCLEOTIDE SEQUENCE [LARGE SCALE GENOMIC DNA]</scope>
    <source>
        <strain evidence="2 3">WQ 127069</strain>
    </source>
</reference>
<dbReference type="PANTHER" id="PTHR42879">
    <property type="entry name" value="3-OXOACYL-(ACYL-CARRIER-PROTEIN) REDUCTASE"/>
    <property type="match status" value="1"/>
</dbReference>
<accession>A0ABT2USD5</accession>
<evidence type="ECO:0000313" key="2">
    <source>
        <dbReference type="EMBL" id="MCU6797535.1"/>
    </source>
</evidence>
<evidence type="ECO:0000313" key="3">
    <source>
        <dbReference type="Proteomes" id="UP001652445"/>
    </source>
</evidence>
<evidence type="ECO:0000256" key="1">
    <source>
        <dbReference type="ARBA" id="ARBA00006484"/>
    </source>
</evidence>
<comment type="caution">
    <text evidence="2">The sequence shown here is derived from an EMBL/GenBank/DDBJ whole genome shotgun (WGS) entry which is preliminary data.</text>
</comment>
<dbReference type="SUPFAM" id="SSF51735">
    <property type="entry name" value="NAD(P)-binding Rossmann-fold domains"/>
    <property type="match status" value="1"/>
</dbReference>
<dbReference type="PANTHER" id="PTHR42879:SF2">
    <property type="entry name" value="3-OXOACYL-[ACYL-CARRIER-PROTEIN] REDUCTASE FABG"/>
    <property type="match status" value="1"/>
</dbReference>